<proteinExistence type="predicted"/>
<protein>
    <submittedName>
        <fullName evidence="2">Uncharacterized protein</fullName>
    </submittedName>
</protein>
<sequence>MTNEKNTTSNMKLAALETAINNLERKFSDNNQSTLEEKQLLAKDLLTAVYEA</sequence>
<feature type="non-terminal residue" evidence="2">
    <location>
        <position position="52"/>
    </location>
</feature>
<reference evidence="2" key="1">
    <citation type="submission" date="2020-10" db="EMBL/GenBank/DDBJ databases">
        <authorList>
            <person name="Gilroy R."/>
        </authorList>
    </citation>
    <scope>NUCLEOTIDE SEQUENCE</scope>
    <source>
        <strain evidence="2">CHK160-1198</strain>
    </source>
</reference>
<dbReference type="EMBL" id="DVNI01000023">
    <property type="protein sequence ID" value="HIU63721.1"/>
    <property type="molecule type" value="Genomic_DNA"/>
</dbReference>
<evidence type="ECO:0000256" key="1">
    <source>
        <dbReference type="SAM" id="Coils"/>
    </source>
</evidence>
<feature type="coiled-coil region" evidence="1">
    <location>
        <begin position="6"/>
        <end position="33"/>
    </location>
</feature>
<keyword evidence="1" id="KW-0175">Coiled coil</keyword>
<dbReference type="AlphaFoldDB" id="A0A9D1MP59"/>
<comment type="caution">
    <text evidence="2">The sequence shown here is derived from an EMBL/GenBank/DDBJ whole genome shotgun (WGS) entry which is preliminary data.</text>
</comment>
<accession>A0A9D1MP59</accession>
<reference evidence="2" key="2">
    <citation type="journal article" date="2021" name="PeerJ">
        <title>Extensive microbial diversity within the chicken gut microbiome revealed by metagenomics and culture.</title>
        <authorList>
            <person name="Gilroy R."/>
            <person name="Ravi A."/>
            <person name="Getino M."/>
            <person name="Pursley I."/>
            <person name="Horton D.L."/>
            <person name="Alikhan N.F."/>
            <person name="Baker D."/>
            <person name="Gharbi K."/>
            <person name="Hall N."/>
            <person name="Watson M."/>
            <person name="Adriaenssens E.M."/>
            <person name="Foster-Nyarko E."/>
            <person name="Jarju S."/>
            <person name="Secka A."/>
            <person name="Antonio M."/>
            <person name="Oren A."/>
            <person name="Chaudhuri R.R."/>
            <person name="La Ragione R."/>
            <person name="Hildebrand F."/>
            <person name="Pallen M.J."/>
        </authorList>
    </citation>
    <scope>NUCLEOTIDE SEQUENCE</scope>
    <source>
        <strain evidence="2">CHK160-1198</strain>
    </source>
</reference>
<organism evidence="2 3">
    <name type="scientific">Candidatus Avacidaminococcus intestinavium</name>
    <dbReference type="NCBI Taxonomy" id="2840684"/>
    <lineage>
        <taxon>Bacteria</taxon>
        <taxon>Bacillati</taxon>
        <taxon>Bacillota</taxon>
        <taxon>Negativicutes</taxon>
        <taxon>Acidaminococcales</taxon>
        <taxon>Acidaminococcaceae</taxon>
        <taxon>Acidaminococcaceae incertae sedis</taxon>
        <taxon>Candidatus Avacidaminococcus</taxon>
    </lineage>
</organism>
<dbReference type="Proteomes" id="UP000824099">
    <property type="component" value="Unassembled WGS sequence"/>
</dbReference>
<evidence type="ECO:0000313" key="2">
    <source>
        <dbReference type="EMBL" id="HIU63721.1"/>
    </source>
</evidence>
<name>A0A9D1MP59_9FIRM</name>
<gene>
    <name evidence="2" type="ORF">IAB06_01595</name>
</gene>
<evidence type="ECO:0000313" key="3">
    <source>
        <dbReference type="Proteomes" id="UP000824099"/>
    </source>
</evidence>